<reference evidence="1 2" key="1">
    <citation type="journal article" date="2020" name="G3 (Bethesda)">
        <title>Improved Reference Genome for Cyclotella cryptica CCMP332, a Model for Cell Wall Morphogenesis, Salinity Adaptation, and Lipid Production in Diatoms (Bacillariophyta).</title>
        <authorList>
            <person name="Roberts W.R."/>
            <person name="Downey K.M."/>
            <person name="Ruck E.C."/>
            <person name="Traller J.C."/>
            <person name="Alverson A.J."/>
        </authorList>
    </citation>
    <scope>NUCLEOTIDE SEQUENCE [LARGE SCALE GENOMIC DNA]</scope>
    <source>
        <strain evidence="1 2">CCMP332</strain>
    </source>
</reference>
<name>A0ABD3QBN8_9STRA</name>
<comment type="caution">
    <text evidence="1">The sequence shown here is derived from an EMBL/GenBank/DDBJ whole genome shotgun (WGS) entry which is preliminary data.</text>
</comment>
<evidence type="ECO:0000313" key="2">
    <source>
        <dbReference type="Proteomes" id="UP001516023"/>
    </source>
</evidence>
<dbReference type="EMBL" id="JABMIG020000055">
    <property type="protein sequence ID" value="KAL3797369.1"/>
    <property type="molecule type" value="Genomic_DNA"/>
</dbReference>
<keyword evidence="2" id="KW-1185">Reference proteome</keyword>
<sequence>MQIRCLTDDSSGLLCLSLSDIPLSTDSSNRLPKTGPLSHRVVLLGQNDYRRINKEIRQNIPTHDTQLKKPVDFLWAAEVLHFGSYAVFGLQMQKRNSHSMTSKASTILLVVICLLFSSCSRAFVWNHNGHTSAVPSSTSVGFYHRSLMSKERRILLNHYILLHTDISSSNSSTMDGDDEPEAFKSIKEEIGFLQHQLTYIEALEERNKAQLDSFVNEQDQWDAMEEDERKLLRSKSDIEERLEHMTSELITLWIGGKSMEG</sequence>
<dbReference type="AlphaFoldDB" id="A0ABD3QBN8"/>
<proteinExistence type="predicted"/>
<evidence type="ECO:0000313" key="1">
    <source>
        <dbReference type="EMBL" id="KAL3797369.1"/>
    </source>
</evidence>
<gene>
    <name evidence="1" type="ORF">HJC23_010495</name>
</gene>
<accession>A0ABD3QBN8</accession>
<protein>
    <submittedName>
        <fullName evidence="1">Uncharacterized protein</fullName>
    </submittedName>
</protein>
<organism evidence="1 2">
    <name type="scientific">Cyclotella cryptica</name>
    <dbReference type="NCBI Taxonomy" id="29204"/>
    <lineage>
        <taxon>Eukaryota</taxon>
        <taxon>Sar</taxon>
        <taxon>Stramenopiles</taxon>
        <taxon>Ochrophyta</taxon>
        <taxon>Bacillariophyta</taxon>
        <taxon>Coscinodiscophyceae</taxon>
        <taxon>Thalassiosirophycidae</taxon>
        <taxon>Stephanodiscales</taxon>
        <taxon>Stephanodiscaceae</taxon>
        <taxon>Cyclotella</taxon>
    </lineage>
</organism>
<dbReference type="Proteomes" id="UP001516023">
    <property type="component" value="Unassembled WGS sequence"/>
</dbReference>